<evidence type="ECO:0000313" key="2">
    <source>
        <dbReference type="EMBL" id="KUL22411.1"/>
    </source>
</evidence>
<evidence type="ECO:0000256" key="1">
    <source>
        <dbReference type="SAM" id="Phobius"/>
    </source>
</evidence>
<accession>A0A101J8Z3</accession>
<dbReference type="InterPro" id="IPR036259">
    <property type="entry name" value="MFS_trans_sf"/>
</dbReference>
<keyword evidence="1" id="KW-0472">Membrane</keyword>
<keyword evidence="1" id="KW-0812">Transmembrane</keyword>
<proteinExistence type="predicted"/>
<dbReference type="AlphaFoldDB" id="A0A101J8Z3"/>
<name>A0A101J8Z3_9ACTN</name>
<keyword evidence="1" id="KW-1133">Transmembrane helix</keyword>
<protein>
    <recommendedName>
        <fullName evidence="4">MFS transporter</fullName>
    </recommendedName>
</protein>
<evidence type="ECO:0008006" key="4">
    <source>
        <dbReference type="Google" id="ProtNLM"/>
    </source>
</evidence>
<organism evidence="2 3">
    <name type="scientific">Actinoplanes awajinensis subsp. mycoplanecinus</name>
    <dbReference type="NCBI Taxonomy" id="135947"/>
    <lineage>
        <taxon>Bacteria</taxon>
        <taxon>Bacillati</taxon>
        <taxon>Actinomycetota</taxon>
        <taxon>Actinomycetes</taxon>
        <taxon>Micromonosporales</taxon>
        <taxon>Micromonosporaceae</taxon>
        <taxon>Actinoplanes</taxon>
    </lineage>
</organism>
<sequence length="80" mass="8376">MTLARYLVAAVGARLADEGARVAIVLLALERTGDARLGGLLVAALMVPHVLAAPLVGAAADRVRRRKPLYAAAFLATRSR</sequence>
<dbReference type="RefSeq" id="WP_067707554.1">
    <property type="nucleotide sequence ID" value="NZ_LLZH01000342.1"/>
</dbReference>
<keyword evidence="3" id="KW-1185">Reference proteome</keyword>
<comment type="caution">
    <text evidence="2">The sequence shown here is derived from an EMBL/GenBank/DDBJ whole genome shotgun (WGS) entry which is preliminary data.</text>
</comment>
<dbReference type="OrthoDB" id="4202875at2"/>
<dbReference type="SUPFAM" id="SSF103473">
    <property type="entry name" value="MFS general substrate transporter"/>
    <property type="match status" value="1"/>
</dbReference>
<feature type="transmembrane region" description="Helical" evidence="1">
    <location>
        <begin position="40"/>
        <end position="60"/>
    </location>
</feature>
<gene>
    <name evidence="2" type="ORF">ADL15_48650</name>
</gene>
<dbReference type="Proteomes" id="UP000053244">
    <property type="component" value="Unassembled WGS sequence"/>
</dbReference>
<evidence type="ECO:0000313" key="3">
    <source>
        <dbReference type="Proteomes" id="UP000053244"/>
    </source>
</evidence>
<reference evidence="2 3" key="1">
    <citation type="submission" date="2015-10" db="EMBL/GenBank/DDBJ databases">
        <authorList>
            <person name="Gilbert D.G."/>
        </authorList>
    </citation>
    <scope>NUCLEOTIDE SEQUENCE [LARGE SCALE GENOMIC DNA]</scope>
    <source>
        <strain evidence="2 3">NRRL B-16712</strain>
    </source>
</reference>
<dbReference type="EMBL" id="LLZH01000342">
    <property type="protein sequence ID" value="KUL22411.1"/>
    <property type="molecule type" value="Genomic_DNA"/>
</dbReference>
<dbReference type="Gene3D" id="1.20.1250.20">
    <property type="entry name" value="MFS general substrate transporter like domains"/>
    <property type="match status" value="1"/>
</dbReference>